<dbReference type="PANTHER" id="PTHR31286:SF167">
    <property type="entry name" value="OS09G0268800 PROTEIN"/>
    <property type="match status" value="1"/>
</dbReference>
<dbReference type="InterPro" id="IPR025558">
    <property type="entry name" value="DUF4283"/>
</dbReference>
<dbReference type="EnsemblPlants" id="QL07p020252:mrna">
    <property type="protein sequence ID" value="QL07p020252:mrna"/>
    <property type="gene ID" value="QL07p020252"/>
</dbReference>
<proteinExistence type="predicted"/>
<feature type="domain" description="DUF4283" evidence="1">
    <location>
        <begin position="33"/>
        <end position="107"/>
    </location>
</feature>
<dbReference type="PANTHER" id="PTHR31286">
    <property type="entry name" value="GLYCINE-RICH CELL WALL STRUCTURAL PROTEIN 1.8-LIKE"/>
    <property type="match status" value="1"/>
</dbReference>
<sequence>MEDILSEWEKLSLTAEEGTKLSLTKSKNLKSKEYVLAAKFLTKRAINVEAIGRTFKPLWRAHNKFKIREAGDHVLLFIFELESNAERVLEQQPWSFNKHLVLFQRYDYKTPAKNLHFIKAKFWVQIHGLPMRLLDPKIAIELVSHDEKEYEKQFMDRSSGSEEI</sequence>
<evidence type="ECO:0000313" key="2">
    <source>
        <dbReference type="EnsemblPlants" id="QL07p020252:mrna"/>
    </source>
</evidence>
<organism evidence="2 3">
    <name type="scientific">Quercus lobata</name>
    <name type="common">Valley oak</name>
    <dbReference type="NCBI Taxonomy" id="97700"/>
    <lineage>
        <taxon>Eukaryota</taxon>
        <taxon>Viridiplantae</taxon>
        <taxon>Streptophyta</taxon>
        <taxon>Embryophyta</taxon>
        <taxon>Tracheophyta</taxon>
        <taxon>Spermatophyta</taxon>
        <taxon>Magnoliopsida</taxon>
        <taxon>eudicotyledons</taxon>
        <taxon>Gunneridae</taxon>
        <taxon>Pentapetalae</taxon>
        <taxon>rosids</taxon>
        <taxon>fabids</taxon>
        <taxon>Fagales</taxon>
        <taxon>Fagaceae</taxon>
        <taxon>Quercus</taxon>
    </lineage>
</organism>
<keyword evidence="3" id="KW-1185">Reference proteome</keyword>
<accession>A0A7N2M4T3</accession>
<dbReference type="Proteomes" id="UP000594261">
    <property type="component" value="Chromosome 7"/>
</dbReference>
<dbReference type="Gramene" id="QL07p020252:mrna">
    <property type="protein sequence ID" value="QL07p020252:mrna"/>
    <property type="gene ID" value="QL07p020252"/>
</dbReference>
<reference evidence="2" key="2">
    <citation type="submission" date="2021-01" db="UniProtKB">
        <authorList>
            <consortium name="EnsemblPlants"/>
        </authorList>
    </citation>
    <scope>IDENTIFICATION</scope>
</reference>
<dbReference type="AlphaFoldDB" id="A0A7N2M4T3"/>
<evidence type="ECO:0000259" key="1">
    <source>
        <dbReference type="Pfam" id="PF14111"/>
    </source>
</evidence>
<evidence type="ECO:0000313" key="3">
    <source>
        <dbReference type="Proteomes" id="UP000594261"/>
    </source>
</evidence>
<dbReference type="EMBL" id="LRBV02000007">
    <property type="status" value="NOT_ANNOTATED_CDS"/>
    <property type="molecule type" value="Genomic_DNA"/>
</dbReference>
<dbReference type="InParanoid" id="A0A7N2M4T3"/>
<dbReference type="InterPro" id="IPR040256">
    <property type="entry name" value="At4g02000-like"/>
</dbReference>
<reference evidence="2 3" key="1">
    <citation type="journal article" date="2016" name="G3 (Bethesda)">
        <title>First Draft Assembly and Annotation of the Genome of a California Endemic Oak Quercus lobata Nee (Fagaceae).</title>
        <authorList>
            <person name="Sork V.L."/>
            <person name="Fitz-Gibbon S.T."/>
            <person name="Puiu D."/>
            <person name="Crepeau M."/>
            <person name="Gugger P.F."/>
            <person name="Sherman R."/>
            <person name="Stevens K."/>
            <person name="Langley C.H."/>
            <person name="Pellegrini M."/>
            <person name="Salzberg S.L."/>
        </authorList>
    </citation>
    <scope>NUCLEOTIDE SEQUENCE [LARGE SCALE GENOMIC DNA]</scope>
    <source>
        <strain evidence="2 3">cv. SW786</strain>
    </source>
</reference>
<dbReference type="OMA" id="IEAYHEG"/>
<dbReference type="Pfam" id="PF14111">
    <property type="entry name" value="DUF4283"/>
    <property type="match status" value="1"/>
</dbReference>
<protein>
    <recommendedName>
        <fullName evidence="1">DUF4283 domain-containing protein</fullName>
    </recommendedName>
</protein>
<name>A0A7N2M4T3_QUELO</name>